<dbReference type="Pfam" id="PF12802">
    <property type="entry name" value="MarR_2"/>
    <property type="match status" value="1"/>
</dbReference>
<dbReference type="Gene3D" id="1.10.10.10">
    <property type="entry name" value="Winged helix-like DNA-binding domain superfamily/Winged helix DNA-binding domain"/>
    <property type="match status" value="1"/>
</dbReference>
<dbReference type="PANTHER" id="PTHR33164:SF43">
    <property type="entry name" value="HTH-TYPE TRANSCRIPTIONAL REPRESSOR YETL"/>
    <property type="match status" value="1"/>
</dbReference>
<dbReference type="InterPro" id="IPR036390">
    <property type="entry name" value="WH_DNA-bd_sf"/>
</dbReference>
<dbReference type="SMART" id="SM00347">
    <property type="entry name" value="HTH_MARR"/>
    <property type="match status" value="1"/>
</dbReference>
<protein>
    <submittedName>
        <fullName evidence="2">MarR family winged helix-turn-helix transcriptional regulator</fullName>
    </submittedName>
</protein>
<dbReference type="PRINTS" id="PR00598">
    <property type="entry name" value="HTHMARR"/>
</dbReference>
<sequence length="155" mass="16127">MNDVKGSPSQEPAPEALTGTLTFRLGTVGTLVGARFTAAVEDLGVRPKHVGLLSVLSSGAPASQQDVARTMGVVPSLVVTLADQLEGLGAIERVRDPDDRRRHRLGLTEEGRALLAECTARARALDAELTAGLSATERDALAHAMGVLAREAGLP</sequence>
<dbReference type="InterPro" id="IPR039422">
    <property type="entry name" value="MarR/SlyA-like"/>
</dbReference>
<dbReference type="InterPro" id="IPR000835">
    <property type="entry name" value="HTH_MarR-typ"/>
</dbReference>
<dbReference type="InterPro" id="IPR036388">
    <property type="entry name" value="WH-like_DNA-bd_sf"/>
</dbReference>
<organism evidence="2 3">
    <name type="scientific">Streptomyces lutosisoli</name>
    <dbReference type="NCBI Taxonomy" id="2665721"/>
    <lineage>
        <taxon>Bacteria</taxon>
        <taxon>Bacillati</taxon>
        <taxon>Actinomycetota</taxon>
        <taxon>Actinomycetes</taxon>
        <taxon>Kitasatosporales</taxon>
        <taxon>Streptomycetaceae</taxon>
        <taxon>Streptomyces</taxon>
    </lineage>
</organism>
<dbReference type="PANTHER" id="PTHR33164">
    <property type="entry name" value="TRANSCRIPTIONAL REGULATOR, MARR FAMILY"/>
    <property type="match status" value="1"/>
</dbReference>
<feature type="domain" description="HTH marR-type" evidence="1">
    <location>
        <begin position="18"/>
        <end position="150"/>
    </location>
</feature>
<reference evidence="3" key="1">
    <citation type="journal article" date="2019" name="Int. J. Syst. Evol. Microbiol.">
        <title>The Global Catalogue of Microorganisms (GCM) 10K type strain sequencing project: providing services to taxonomists for standard genome sequencing and annotation.</title>
        <authorList>
            <consortium name="The Broad Institute Genomics Platform"/>
            <consortium name="The Broad Institute Genome Sequencing Center for Infectious Disease"/>
            <person name="Wu L."/>
            <person name="Ma J."/>
        </authorList>
    </citation>
    <scope>NUCLEOTIDE SEQUENCE [LARGE SCALE GENOMIC DNA]</scope>
    <source>
        <strain evidence="3">CGMCC 4.7198</strain>
    </source>
</reference>
<evidence type="ECO:0000259" key="1">
    <source>
        <dbReference type="PROSITE" id="PS50995"/>
    </source>
</evidence>
<name>A0ABW2VAK2_9ACTN</name>
<keyword evidence="3" id="KW-1185">Reference proteome</keyword>
<proteinExistence type="predicted"/>
<dbReference type="EMBL" id="JBHTEC010000001">
    <property type="protein sequence ID" value="MFD0281566.1"/>
    <property type="molecule type" value="Genomic_DNA"/>
</dbReference>
<gene>
    <name evidence="2" type="ORF">ACFQZP_07745</name>
</gene>
<evidence type="ECO:0000313" key="3">
    <source>
        <dbReference type="Proteomes" id="UP001596957"/>
    </source>
</evidence>
<comment type="caution">
    <text evidence="2">The sequence shown here is derived from an EMBL/GenBank/DDBJ whole genome shotgun (WGS) entry which is preliminary data.</text>
</comment>
<dbReference type="SUPFAM" id="SSF46785">
    <property type="entry name" value="Winged helix' DNA-binding domain"/>
    <property type="match status" value="1"/>
</dbReference>
<evidence type="ECO:0000313" key="2">
    <source>
        <dbReference type="EMBL" id="MFD0281566.1"/>
    </source>
</evidence>
<dbReference type="RefSeq" id="WP_381261861.1">
    <property type="nucleotide sequence ID" value="NZ_JBHTBI010000056.1"/>
</dbReference>
<accession>A0ABW2VAK2</accession>
<dbReference type="Proteomes" id="UP001596957">
    <property type="component" value="Unassembled WGS sequence"/>
</dbReference>
<dbReference type="PROSITE" id="PS50995">
    <property type="entry name" value="HTH_MARR_2"/>
    <property type="match status" value="1"/>
</dbReference>